<reference evidence="1" key="1">
    <citation type="journal article" date="2014" name="Int. J. Syst. Evol. Microbiol.">
        <title>Complete genome sequence of Corynebacterium casei LMG S-19264T (=DSM 44701T), isolated from a smear-ripened cheese.</title>
        <authorList>
            <consortium name="US DOE Joint Genome Institute (JGI-PGF)"/>
            <person name="Walter F."/>
            <person name="Albersmeier A."/>
            <person name="Kalinowski J."/>
            <person name="Ruckert C."/>
        </authorList>
    </citation>
    <scope>NUCLEOTIDE SEQUENCE</scope>
    <source>
        <strain evidence="1">JCM 4633</strain>
    </source>
</reference>
<organism evidence="1 2">
    <name type="scientific">Streptomyces cinnamoneus</name>
    <name type="common">Streptoverticillium cinnamoneum</name>
    <dbReference type="NCBI Taxonomy" id="53446"/>
    <lineage>
        <taxon>Bacteria</taxon>
        <taxon>Bacillati</taxon>
        <taxon>Actinomycetota</taxon>
        <taxon>Actinomycetes</taxon>
        <taxon>Kitasatosporales</taxon>
        <taxon>Streptomycetaceae</taxon>
        <taxon>Streptomyces</taxon>
        <taxon>Streptomyces cinnamoneus group</taxon>
    </lineage>
</organism>
<protein>
    <submittedName>
        <fullName evidence="1">Uncharacterized protein</fullName>
    </submittedName>
</protein>
<gene>
    <name evidence="1" type="ORF">GCM10010507_20300</name>
</gene>
<dbReference type="EMBL" id="BMVB01000005">
    <property type="protein sequence ID" value="GHC45078.1"/>
    <property type="molecule type" value="Genomic_DNA"/>
</dbReference>
<sequence length="109" mass="11973">MALGKKGARRIVVDGVTYRWRLRRRPTYSQALCWSPCTYAVECADHRGATLVVTTGTPHPGNWFGRPATPVLPADVAGHIRLALSRGWMPDRPGSPFFLDVSEDCVPGP</sequence>
<dbReference type="RefSeq" id="WP_229844702.1">
    <property type="nucleotide sequence ID" value="NZ_BMVB01000005.1"/>
</dbReference>
<reference evidence="1" key="2">
    <citation type="submission" date="2020-09" db="EMBL/GenBank/DDBJ databases">
        <authorList>
            <person name="Sun Q."/>
            <person name="Ohkuma M."/>
        </authorList>
    </citation>
    <scope>NUCLEOTIDE SEQUENCE</scope>
    <source>
        <strain evidence="1">JCM 4633</strain>
    </source>
</reference>
<name>A0A918TDZ6_STRCJ</name>
<dbReference type="Proteomes" id="UP000646244">
    <property type="component" value="Unassembled WGS sequence"/>
</dbReference>
<dbReference type="AlphaFoldDB" id="A0A918TDZ6"/>
<proteinExistence type="predicted"/>
<accession>A0A918TDZ6</accession>
<evidence type="ECO:0000313" key="1">
    <source>
        <dbReference type="EMBL" id="GHC45078.1"/>
    </source>
</evidence>
<evidence type="ECO:0000313" key="2">
    <source>
        <dbReference type="Proteomes" id="UP000646244"/>
    </source>
</evidence>
<comment type="caution">
    <text evidence="1">The sequence shown here is derived from an EMBL/GenBank/DDBJ whole genome shotgun (WGS) entry which is preliminary data.</text>
</comment>